<organism evidence="1 2">
    <name type="scientific">Diversispora epigaea</name>
    <dbReference type="NCBI Taxonomy" id="1348612"/>
    <lineage>
        <taxon>Eukaryota</taxon>
        <taxon>Fungi</taxon>
        <taxon>Fungi incertae sedis</taxon>
        <taxon>Mucoromycota</taxon>
        <taxon>Glomeromycotina</taxon>
        <taxon>Glomeromycetes</taxon>
        <taxon>Diversisporales</taxon>
        <taxon>Diversisporaceae</taxon>
        <taxon>Diversispora</taxon>
    </lineage>
</organism>
<keyword evidence="2" id="KW-1185">Reference proteome</keyword>
<protein>
    <submittedName>
        <fullName evidence="1">Uncharacterized protein</fullName>
    </submittedName>
</protein>
<comment type="caution">
    <text evidence="1">The sequence shown here is derived from an EMBL/GenBank/DDBJ whole genome shotgun (WGS) entry which is preliminary data.</text>
</comment>
<name>A0A397IVZ1_9GLOM</name>
<evidence type="ECO:0000313" key="2">
    <source>
        <dbReference type="Proteomes" id="UP000266861"/>
    </source>
</evidence>
<proteinExistence type="predicted"/>
<dbReference type="EMBL" id="PQFF01000174">
    <property type="protein sequence ID" value="RHZ77254.1"/>
    <property type="molecule type" value="Genomic_DNA"/>
</dbReference>
<dbReference type="AlphaFoldDB" id="A0A397IVZ1"/>
<gene>
    <name evidence="1" type="ORF">Glove_184g48</name>
</gene>
<sequence>MKNLIIFVFVIIAFSNNFNYFAYSMESIEPVSFSPPFGIKFLTNETTTNSTASCDADNFQCGTGCCKNNWKCSEEKDSCIVFCSSSSDIPSCGDGCCQGHGYICDSTDNQCYAPTSLFIKKTNDGSSITFKSSKSTIFLIVSMTLVCMMMI</sequence>
<reference evidence="1 2" key="1">
    <citation type="submission" date="2018-08" db="EMBL/GenBank/DDBJ databases">
        <title>Genome and evolution of the arbuscular mycorrhizal fungus Diversispora epigaea (formerly Glomus versiforme) and its bacterial endosymbionts.</title>
        <authorList>
            <person name="Sun X."/>
            <person name="Fei Z."/>
            <person name="Harrison M."/>
        </authorList>
    </citation>
    <scope>NUCLEOTIDE SEQUENCE [LARGE SCALE GENOMIC DNA]</scope>
    <source>
        <strain evidence="1 2">IT104</strain>
    </source>
</reference>
<dbReference type="Proteomes" id="UP000266861">
    <property type="component" value="Unassembled WGS sequence"/>
</dbReference>
<accession>A0A397IVZ1</accession>
<evidence type="ECO:0000313" key="1">
    <source>
        <dbReference type="EMBL" id="RHZ77254.1"/>
    </source>
</evidence>